<dbReference type="InterPro" id="IPR013087">
    <property type="entry name" value="Znf_C2H2_type"/>
</dbReference>
<reference evidence="3 4" key="1">
    <citation type="submission" date="2024-06" db="EMBL/GenBank/DDBJ databases">
        <title>Complete genome of Phlyctema vagabunda strain 19-DSS-EL-015.</title>
        <authorList>
            <person name="Fiorenzani C."/>
        </authorList>
    </citation>
    <scope>NUCLEOTIDE SEQUENCE [LARGE SCALE GENOMIC DNA]</scope>
    <source>
        <strain evidence="3 4">19-DSS-EL-015</strain>
    </source>
</reference>
<dbReference type="Gene3D" id="3.30.160.60">
    <property type="entry name" value="Classic Zinc Finger"/>
    <property type="match status" value="1"/>
</dbReference>
<proteinExistence type="predicted"/>
<organism evidence="3 4">
    <name type="scientific">Phlyctema vagabunda</name>
    <dbReference type="NCBI Taxonomy" id="108571"/>
    <lineage>
        <taxon>Eukaryota</taxon>
        <taxon>Fungi</taxon>
        <taxon>Dikarya</taxon>
        <taxon>Ascomycota</taxon>
        <taxon>Pezizomycotina</taxon>
        <taxon>Leotiomycetes</taxon>
        <taxon>Helotiales</taxon>
        <taxon>Dermateaceae</taxon>
        <taxon>Phlyctema</taxon>
    </lineage>
</organism>
<protein>
    <submittedName>
        <fullName evidence="3">C2H2 finger domain containing protein</fullName>
    </submittedName>
</protein>
<evidence type="ECO:0000256" key="1">
    <source>
        <dbReference type="SAM" id="MobiDB-lite"/>
    </source>
</evidence>
<evidence type="ECO:0000313" key="4">
    <source>
        <dbReference type="Proteomes" id="UP001629113"/>
    </source>
</evidence>
<comment type="caution">
    <text evidence="3">The sequence shown here is derived from an EMBL/GenBank/DDBJ whole genome shotgun (WGS) entry which is preliminary data.</text>
</comment>
<gene>
    <name evidence="3" type="ORF">PVAG01_03512</name>
</gene>
<dbReference type="Proteomes" id="UP001629113">
    <property type="component" value="Unassembled WGS sequence"/>
</dbReference>
<evidence type="ECO:0000313" key="3">
    <source>
        <dbReference type="EMBL" id="KAL3424231.1"/>
    </source>
</evidence>
<keyword evidence="4" id="KW-1185">Reference proteome</keyword>
<evidence type="ECO:0000259" key="2">
    <source>
        <dbReference type="SMART" id="SM00355"/>
    </source>
</evidence>
<dbReference type="EMBL" id="JBFCZG010000003">
    <property type="protein sequence ID" value="KAL3424231.1"/>
    <property type="molecule type" value="Genomic_DNA"/>
</dbReference>
<feature type="domain" description="C2H2-type" evidence="2">
    <location>
        <begin position="210"/>
        <end position="236"/>
    </location>
</feature>
<dbReference type="SMART" id="SM00355">
    <property type="entry name" value="ZnF_C2H2"/>
    <property type="match status" value="2"/>
</dbReference>
<name>A0ABR4PLL0_9HELO</name>
<sequence>MAFQPYSYVQGWESYPVKMNEDDLLDSSRFSGTAQGHSIPAAPEPDMSYTRGNFGTGGTAMSRDYSGYSSQSNTSLVSPPIPSPVSEPATQYNGPYEDYELAPEFNYNQQHGLLAVPRYQHQAHNHAPHMLAMPQATSYFSNESHASTSRATPQSLGWQQDPSIWKLYRFKFGNKKFPYLELCEGIQPSYDCPSFVYLDPPKEPRNSTGYLCQHPDCVDKSFKRSADLGRHYAGTHATTEEREQFRCSYKRCKRAGEPFGRKDHYREHLREYHKEDLPKRIHGEESQAAWWAERKNVQSWWRCTKCLHKVHIAKDGFMCSECNTPCESNRAAAREQMAKPSPQEYEAKVVEKTEQDPNYESDDETGLIAHDSHANMVRYHQTCPTCNGVGWVSSIDQGSIPCQACNYTPTMSFDDQPSGGYDYDYRPYSNLH</sequence>
<feature type="domain" description="C2H2-type" evidence="2">
    <location>
        <begin position="245"/>
        <end position="273"/>
    </location>
</feature>
<accession>A0ABR4PLL0</accession>
<feature type="region of interest" description="Disordered" evidence="1">
    <location>
        <begin position="27"/>
        <end position="84"/>
    </location>
</feature>